<evidence type="ECO:0000313" key="4">
    <source>
        <dbReference type="Proteomes" id="UP000054935"/>
    </source>
</evidence>
<keyword evidence="3" id="KW-0378">Hydrolase</keyword>
<proteinExistence type="predicted"/>
<dbReference type="OrthoDB" id="9802640at2"/>
<dbReference type="Pfam" id="PF01844">
    <property type="entry name" value="HNH"/>
    <property type="match status" value="1"/>
</dbReference>
<dbReference type="EMBL" id="CYSE01000001">
    <property type="protein sequence ID" value="CUH76208.1"/>
    <property type="molecule type" value="Genomic_DNA"/>
</dbReference>
<organism evidence="3 4">
    <name type="scientific">Tropicibacter naphthalenivorans</name>
    <dbReference type="NCBI Taxonomy" id="441103"/>
    <lineage>
        <taxon>Bacteria</taxon>
        <taxon>Pseudomonadati</taxon>
        <taxon>Pseudomonadota</taxon>
        <taxon>Alphaproteobacteria</taxon>
        <taxon>Rhodobacterales</taxon>
        <taxon>Roseobacteraceae</taxon>
        <taxon>Tropicibacter</taxon>
    </lineage>
</organism>
<evidence type="ECO:0000313" key="3">
    <source>
        <dbReference type="EMBL" id="CUH76208.1"/>
    </source>
</evidence>
<evidence type="ECO:0000259" key="2">
    <source>
        <dbReference type="Pfam" id="PF01844"/>
    </source>
</evidence>
<evidence type="ECO:0000256" key="1">
    <source>
        <dbReference type="SAM" id="MobiDB-lite"/>
    </source>
</evidence>
<feature type="domain" description="HNH" evidence="2">
    <location>
        <begin position="177"/>
        <end position="232"/>
    </location>
</feature>
<reference evidence="3 4" key="1">
    <citation type="submission" date="2015-09" db="EMBL/GenBank/DDBJ databases">
        <authorList>
            <consortium name="Swine Surveillance"/>
        </authorList>
    </citation>
    <scope>NUCLEOTIDE SEQUENCE [LARGE SCALE GENOMIC DNA]</scope>
    <source>
        <strain evidence="3 4">CECT 7648</strain>
    </source>
</reference>
<dbReference type="STRING" id="441103.TRN7648_00834"/>
<keyword evidence="3" id="KW-0540">Nuclease</keyword>
<feature type="region of interest" description="Disordered" evidence="1">
    <location>
        <begin position="235"/>
        <end position="254"/>
    </location>
</feature>
<accession>A0A0P1G302</accession>
<keyword evidence="4" id="KW-1185">Reference proteome</keyword>
<sequence>MPELSIKIVKEAAERFLDAPHSAERLKNNINLTALLADGRFKIAPTGWILSEINYPGSAAKRSNHSVPTVARNNFEAKLRKLGFTRVSESDPAFQSLVDQWSEAAEPGERKIYPVFLVAPNIVESDENVAFPSEIESLPDKEGSAVQITTNRYERNPALRTACIKHWRSKHHGSLNCASCGFDFEKTYGPLGEDFIHIHHLDPLGNGQEERLVDPTKDLIPLCPNCHAMAHRNLRMDEPPRTADELSNIRKARE</sequence>
<name>A0A0P1G302_9RHOB</name>
<dbReference type="GO" id="GO:0008270">
    <property type="term" value="F:zinc ion binding"/>
    <property type="evidence" value="ECO:0007669"/>
    <property type="project" value="InterPro"/>
</dbReference>
<dbReference type="InterPro" id="IPR002711">
    <property type="entry name" value="HNH"/>
</dbReference>
<protein>
    <submittedName>
        <fullName evidence="3">Putative restriction endonuclease</fullName>
    </submittedName>
</protein>
<feature type="compositionally biased region" description="Basic and acidic residues" evidence="1">
    <location>
        <begin position="235"/>
        <end position="248"/>
    </location>
</feature>
<dbReference type="GO" id="GO:0004519">
    <property type="term" value="F:endonuclease activity"/>
    <property type="evidence" value="ECO:0007669"/>
    <property type="project" value="UniProtKB-KW"/>
</dbReference>
<dbReference type="GO" id="GO:0003676">
    <property type="term" value="F:nucleic acid binding"/>
    <property type="evidence" value="ECO:0007669"/>
    <property type="project" value="InterPro"/>
</dbReference>
<dbReference type="InterPro" id="IPR003615">
    <property type="entry name" value="HNH_nuc"/>
</dbReference>
<dbReference type="RefSeq" id="WP_083499752.1">
    <property type="nucleotide sequence ID" value="NZ_CYSE01000001.1"/>
</dbReference>
<gene>
    <name evidence="3" type="ORF">TRN7648_00834</name>
</gene>
<dbReference type="AlphaFoldDB" id="A0A0P1G302"/>
<keyword evidence="3" id="KW-0255">Endonuclease</keyword>
<dbReference type="CDD" id="cd00085">
    <property type="entry name" value="HNHc"/>
    <property type="match status" value="1"/>
</dbReference>
<dbReference type="Proteomes" id="UP000054935">
    <property type="component" value="Unassembled WGS sequence"/>
</dbReference>